<dbReference type="OrthoDB" id="7190635at2"/>
<proteinExistence type="predicted"/>
<organism evidence="1 2">
    <name type="scientific">Phenylobacterium deserti</name>
    <dbReference type="NCBI Taxonomy" id="1914756"/>
    <lineage>
        <taxon>Bacteria</taxon>
        <taxon>Pseudomonadati</taxon>
        <taxon>Pseudomonadota</taxon>
        <taxon>Alphaproteobacteria</taxon>
        <taxon>Caulobacterales</taxon>
        <taxon>Caulobacteraceae</taxon>
        <taxon>Phenylobacterium</taxon>
    </lineage>
</organism>
<name>A0A328ADB9_9CAUL</name>
<dbReference type="Proteomes" id="UP000249725">
    <property type="component" value="Unassembled WGS sequence"/>
</dbReference>
<evidence type="ECO:0000313" key="1">
    <source>
        <dbReference type="EMBL" id="RAK52762.1"/>
    </source>
</evidence>
<protein>
    <recommendedName>
        <fullName evidence="3">Glycosyltransferase family 9 protein</fullName>
    </recommendedName>
</protein>
<dbReference type="SUPFAM" id="SSF53756">
    <property type="entry name" value="UDP-Glycosyltransferase/glycogen phosphorylase"/>
    <property type="match status" value="1"/>
</dbReference>
<evidence type="ECO:0008006" key="3">
    <source>
        <dbReference type="Google" id="ProtNLM"/>
    </source>
</evidence>
<dbReference type="RefSeq" id="WP_111515047.1">
    <property type="nucleotide sequence ID" value="NZ_QFYR01000002.1"/>
</dbReference>
<accession>A0A328ADB9</accession>
<dbReference type="AlphaFoldDB" id="A0A328ADB9"/>
<evidence type="ECO:0000313" key="2">
    <source>
        <dbReference type="Proteomes" id="UP000249725"/>
    </source>
</evidence>
<sequence length="273" mass="29972">MNVAANPLDHAYGLLRAGRYREGFAALETRRQRETLAPRRTGKPEWAGEPLDGQHIVIWGEQGLGDEIMMARFLRPLRAAGAQVTYVCQKPNMRLLVGCGATWLANRGSVVTPPPFDYWLGALSLPHRLGVTVENLSGAAYLRRPEAQRSGGVGLVWRGNAGFGHDRFRSMPSPDLLAEAFPDGVFMEPEGDMLDSARKLLSLDALVTTDTSWVHLAGALGVPTFVLISDQYPEWRWGAAGDRTPWYDSVTICRQDAPGDWPSAVAKAVAHLR</sequence>
<comment type="caution">
    <text evidence="1">The sequence shown here is derived from an EMBL/GenBank/DDBJ whole genome shotgun (WGS) entry which is preliminary data.</text>
</comment>
<reference evidence="2" key="1">
    <citation type="submission" date="2018-05" db="EMBL/GenBank/DDBJ databases">
        <authorList>
            <person name="Li X."/>
        </authorList>
    </citation>
    <scope>NUCLEOTIDE SEQUENCE [LARGE SCALE GENOMIC DNA]</scope>
    <source>
        <strain evidence="2">YIM 73061</strain>
    </source>
</reference>
<gene>
    <name evidence="1" type="ORF">DJ018_11275</name>
</gene>
<dbReference type="Gene3D" id="3.40.50.2000">
    <property type="entry name" value="Glycogen Phosphorylase B"/>
    <property type="match status" value="1"/>
</dbReference>
<keyword evidence="2" id="KW-1185">Reference proteome</keyword>
<dbReference type="EMBL" id="QFYR01000002">
    <property type="protein sequence ID" value="RAK52762.1"/>
    <property type="molecule type" value="Genomic_DNA"/>
</dbReference>